<protein>
    <submittedName>
        <fullName evidence="2">U-box domain-containing protein 44-like protein</fullName>
    </submittedName>
</protein>
<reference evidence="2 3" key="1">
    <citation type="journal article" date="2019" name="Nat. Plants">
        <title>Stout camphor tree genome fills gaps in understanding of flowering plant genome evolution.</title>
        <authorList>
            <person name="Chaw S.M."/>
            <person name="Liu Y.C."/>
            <person name="Wu Y.W."/>
            <person name="Wang H.Y."/>
            <person name="Lin C.I."/>
            <person name="Wu C.S."/>
            <person name="Ke H.M."/>
            <person name="Chang L.Y."/>
            <person name="Hsu C.Y."/>
            <person name="Yang H.T."/>
            <person name="Sudianto E."/>
            <person name="Hsu M.H."/>
            <person name="Wu K.P."/>
            <person name="Wang L.N."/>
            <person name="Leebens-Mack J.H."/>
            <person name="Tsai I.J."/>
        </authorList>
    </citation>
    <scope>NUCLEOTIDE SEQUENCE [LARGE SCALE GENOMIC DNA]</scope>
    <source>
        <strain evidence="3">cv. Chaw 1501</strain>
        <tissue evidence="2">Young leaves</tissue>
    </source>
</reference>
<evidence type="ECO:0000256" key="1">
    <source>
        <dbReference type="SAM" id="SignalP"/>
    </source>
</evidence>
<organism evidence="2 3">
    <name type="scientific">Cinnamomum micranthum f. kanehirae</name>
    <dbReference type="NCBI Taxonomy" id="337451"/>
    <lineage>
        <taxon>Eukaryota</taxon>
        <taxon>Viridiplantae</taxon>
        <taxon>Streptophyta</taxon>
        <taxon>Embryophyta</taxon>
        <taxon>Tracheophyta</taxon>
        <taxon>Spermatophyta</taxon>
        <taxon>Magnoliopsida</taxon>
        <taxon>Magnoliidae</taxon>
        <taxon>Laurales</taxon>
        <taxon>Lauraceae</taxon>
        <taxon>Cinnamomum</taxon>
    </lineage>
</organism>
<name>A0A3S3PCC6_9MAGN</name>
<dbReference type="Proteomes" id="UP000283530">
    <property type="component" value="Unassembled WGS sequence"/>
</dbReference>
<keyword evidence="1" id="KW-0732">Signal</keyword>
<dbReference type="AlphaFoldDB" id="A0A3S3PCC6"/>
<proteinExistence type="predicted"/>
<sequence length="74" mass="8541">MSVFHFHLFCVWYISSFHLVRDSPGSSISGDLNVATALVDAFQHGDYWTRQIPEHWLKLVDKIPKFSGIFQKMG</sequence>
<gene>
    <name evidence="2" type="ORF">CKAN_02759900</name>
</gene>
<evidence type="ECO:0000313" key="2">
    <source>
        <dbReference type="EMBL" id="RWR98104.1"/>
    </source>
</evidence>
<dbReference type="EMBL" id="QPKB01000532">
    <property type="protein sequence ID" value="RWR98104.1"/>
    <property type="molecule type" value="Genomic_DNA"/>
</dbReference>
<evidence type="ECO:0000313" key="3">
    <source>
        <dbReference type="Proteomes" id="UP000283530"/>
    </source>
</evidence>
<feature type="signal peptide" evidence="1">
    <location>
        <begin position="1"/>
        <end position="22"/>
    </location>
</feature>
<keyword evidence="3" id="KW-1185">Reference proteome</keyword>
<accession>A0A3S3PCC6</accession>
<feature type="chain" id="PRO_5018751985" evidence="1">
    <location>
        <begin position="23"/>
        <end position="74"/>
    </location>
</feature>
<comment type="caution">
    <text evidence="2">The sequence shown here is derived from an EMBL/GenBank/DDBJ whole genome shotgun (WGS) entry which is preliminary data.</text>
</comment>